<evidence type="ECO:0000313" key="2">
    <source>
        <dbReference type="EMBL" id="ARN23681.1"/>
    </source>
</evidence>
<reference evidence="2 3" key="1">
    <citation type="submission" date="2016-04" db="EMBL/GenBank/DDBJ databases">
        <title>Complete genome sequence of natural rubber-degrading, novel Gram-negative bacterium, Rhizobacter gummiphilus strain NS21.</title>
        <authorList>
            <person name="Tabata M."/>
            <person name="Kasai D."/>
            <person name="Fukuda M."/>
        </authorList>
    </citation>
    <scope>NUCLEOTIDE SEQUENCE [LARGE SCALE GENOMIC DNA]</scope>
    <source>
        <strain evidence="2 3">NS21</strain>
    </source>
</reference>
<accession>A0A1W6LHC8</accession>
<dbReference type="AlphaFoldDB" id="A0A1W6LHC8"/>
<dbReference type="STRING" id="946333.A4W93_02065"/>
<dbReference type="EMBL" id="CP015118">
    <property type="protein sequence ID" value="ARN23681.1"/>
    <property type="molecule type" value="Genomic_DNA"/>
</dbReference>
<dbReference type="Pfam" id="PF00188">
    <property type="entry name" value="CAP"/>
    <property type="match status" value="1"/>
</dbReference>
<protein>
    <recommendedName>
        <fullName evidence="1">SCP domain-containing protein</fullName>
    </recommendedName>
</protein>
<dbReference type="KEGG" id="rgu:A4W93_02065"/>
<dbReference type="Gene3D" id="3.40.33.10">
    <property type="entry name" value="CAP"/>
    <property type="match status" value="1"/>
</dbReference>
<dbReference type="InterPro" id="IPR014044">
    <property type="entry name" value="CAP_dom"/>
</dbReference>
<sequence>MANFQADALAQVNAFRAQPRTCGSTTYPAVPALAWNDKLTQAAYGHSLDMATKNYFSHTSQDGRTFDQRISATGYTWSSVAENIAAGPRTMSAVMSGWQASPGHCANIMSGTVTQIGLSCAKSAGSTYGTYWTMELAKPR</sequence>
<feature type="domain" description="SCP" evidence="1">
    <location>
        <begin position="10"/>
        <end position="134"/>
    </location>
</feature>
<dbReference type="PANTHER" id="PTHR31157">
    <property type="entry name" value="SCP DOMAIN-CONTAINING PROTEIN"/>
    <property type="match status" value="1"/>
</dbReference>
<gene>
    <name evidence="2" type="ORF">A4W93_02065</name>
</gene>
<dbReference type="PANTHER" id="PTHR31157:SF1">
    <property type="entry name" value="SCP DOMAIN-CONTAINING PROTEIN"/>
    <property type="match status" value="1"/>
</dbReference>
<dbReference type="InterPro" id="IPR035940">
    <property type="entry name" value="CAP_sf"/>
</dbReference>
<evidence type="ECO:0000313" key="3">
    <source>
        <dbReference type="Proteomes" id="UP000193427"/>
    </source>
</evidence>
<dbReference type="Proteomes" id="UP000193427">
    <property type="component" value="Chromosome"/>
</dbReference>
<name>A0A1W6LHC8_9BURK</name>
<dbReference type="SUPFAM" id="SSF55797">
    <property type="entry name" value="PR-1-like"/>
    <property type="match status" value="1"/>
</dbReference>
<keyword evidence="3" id="KW-1185">Reference proteome</keyword>
<dbReference type="CDD" id="cd05379">
    <property type="entry name" value="CAP_bacterial"/>
    <property type="match status" value="1"/>
</dbReference>
<proteinExistence type="predicted"/>
<evidence type="ECO:0000259" key="1">
    <source>
        <dbReference type="Pfam" id="PF00188"/>
    </source>
</evidence>
<organism evidence="2 3">
    <name type="scientific">Piscinibacter gummiphilus</name>
    <dbReference type="NCBI Taxonomy" id="946333"/>
    <lineage>
        <taxon>Bacteria</taxon>
        <taxon>Pseudomonadati</taxon>
        <taxon>Pseudomonadota</taxon>
        <taxon>Betaproteobacteria</taxon>
        <taxon>Burkholderiales</taxon>
        <taxon>Sphaerotilaceae</taxon>
        <taxon>Piscinibacter</taxon>
    </lineage>
</organism>